<dbReference type="EMBL" id="CAJHUB010000775">
    <property type="protein sequence ID" value="CAD7692848.1"/>
    <property type="molecule type" value="Genomic_DNA"/>
</dbReference>
<evidence type="ECO:0000313" key="1">
    <source>
        <dbReference type="EMBL" id="CAD7692848.1"/>
    </source>
</evidence>
<proteinExistence type="predicted"/>
<keyword evidence="2" id="KW-1185">Reference proteome</keyword>
<reference evidence="1" key="1">
    <citation type="submission" date="2020-12" db="EMBL/GenBank/DDBJ databases">
        <authorList>
            <consortium name="Molecular Ecology Group"/>
        </authorList>
    </citation>
    <scope>NUCLEOTIDE SEQUENCE</scope>
    <source>
        <strain evidence="1">TBG_1078</strain>
    </source>
</reference>
<accession>A0A811ZUH9</accession>
<sequence length="186" mass="20463">MLYHTVLPTAVCSFIVAVNAPFLSFSPLKIREHTGLGCVRQSIPRVVSRGECGSDGSPHWGRWACVRESQSLWLNSLPCHRQSSHHCSVEVFGFVEGFYGFLKVLPGSGLDRHYGLSLLLVHFLIWFHSDLGWGRGGGVTTCLSGLMPRQSPGCNGPSTPELLLDPQGFGTYRDLQGIFSFVSRDI</sequence>
<gene>
    <name evidence="1" type="ORF">NYPRO_LOCUS25642</name>
</gene>
<dbReference type="Proteomes" id="UP000645828">
    <property type="component" value="Unassembled WGS sequence"/>
</dbReference>
<dbReference type="AlphaFoldDB" id="A0A811ZUH9"/>
<organism evidence="1 2">
    <name type="scientific">Nyctereutes procyonoides</name>
    <name type="common">Raccoon dog</name>
    <name type="synonym">Canis procyonoides</name>
    <dbReference type="NCBI Taxonomy" id="34880"/>
    <lineage>
        <taxon>Eukaryota</taxon>
        <taxon>Metazoa</taxon>
        <taxon>Chordata</taxon>
        <taxon>Craniata</taxon>
        <taxon>Vertebrata</taxon>
        <taxon>Euteleostomi</taxon>
        <taxon>Mammalia</taxon>
        <taxon>Eutheria</taxon>
        <taxon>Laurasiatheria</taxon>
        <taxon>Carnivora</taxon>
        <taxon>Caniformia</taxon>
        <taxon>Canidae</taxon>
        <taxon>Nyctereutes</taxon>
    </lineage>
</organism>
<protein>
    <submittedName>
        <fullName evidence="1">(raccoon dog) hypothetical protein</fullName>
    </submittedName>
</protein>
<evidence type="ECO:0000313" key="2">
    <source>
        <dbReference type="Proteomes" id="UP000645828"/>
    </source>
</evidence>
<name>A0A811ZUH9_NYCPR</name>
<comment type="caution">
    <text evidence="1">The sequence shown here is derived from an EMBL/GenBank/DDBJ whole genome shotgun (WGS) entry which is preliminary data.</text>
</comment>